<dbReference type="AlphaFoldDB" id="A0A2I0LIA6"/>
<evidence type="ECO:0000313" key="2">
    <source>
        <dbReference type="Proteomes" id="UP000053872"/>
    </source>
</evidence>
<gene>
    <name evidence="1" type="primary">DDA1</name>
    <name evidence="1" type="ORF">A306_00014598</name>
</gene>
<keyword evidence="2" id="KW-1185">Reference proteome</keyword>
<protein>
    <submittedName>
        <fullName evidence="1">DET1 and DDB1 associated 1</fullName>
    </submittedName>
</protein>
<proteinExistence type="predicted"/>
<dbReference type="InParanoid" id="A0A2I0LIA6"/>
<reference evidence="1 2" key="1">
    <citation type="journal article" date="2013" name="Science">
        <title>Genomic diversity and evolution of the head crest in the rock pigeon.</title>
        <authorList>
            <person name="Shapiro M.D."/>
            <person name="Kronenberg Z."/>
            <person name="Li C."/>
            <person name="Domyan E.T."/>
            <person name="Pan H."/>
            <person name="Campbell M."/>
            <person name="Tan H."/>
            <person name="Huff C.D."/>
            <person name="Hu H."/>
            <person name="Vickrey A.I."/>
            <person name="Nielsen S.C."/>
            <person name="Stringham S.A."/>
            <person name="Hu H."/>
            <person name="Willerslev E."/>
            <person name="Gilbert M.T."/>
            <person name="Yandell M."/>
            <person name="Zhang G."/>
            <person name="Wang J."/>
        </authorList>
    </citation>
    <scope>NUCLEOTIDE SEQUENCE [LARGE SCALE GENOMIC DNA]</scope>
    <source>
        <tissue evidence="1">Blood</tissue>
    </source>
</reference>
<dbReference type="EMBL" id="AKCR02000405">
    <property type="protein sequence ID" value="PKK17171.1"/>
    <property type="molecule type" value="Genomic_DNA"/>
</dbReference>
<name>A0A2I0LIA6_COLLI</name>
<evidence type="ECO:0000313" key="1">
    <source>
        <dbReference type="EMBL" id="PKK17171.1"/>
    </source>
</evidence>
<organism evidence="1 2">
    <name type="scientific">Columba livia</name>
    <name type="common">Rock dove</name>
    <dbReference type="NCBI Taxonomy" id="8932"/>
    <lineage>
        <taxon>Eukaryota</taxon>
        <taxon>Metazoa</taxon>
        <taxon>Chordata</taxon>
        <taxon>Craniata</taxon>
        <taxon>Vertebrata</taxon>
        <taxon>Euteleostomi</taxon>
        <taxon>Archelosauria</taxon>
        <taxon>Archosauria</taxon>
        <taxon>Dinosauria</taxon>
        <taxon>Saurischia</taxon>
        <taxon>Theropoda</taxon>
        <taxon>Coelurosauria</taxon>
        <taxon>Aves</taxon>
        <taxon>Neognathae</taxon>
        <taxon>Neoaves</taxon>
        <taxon>Columbimorphae</taxon>
        <taxon>Columbiformes</taxon>
        <taxon>Columbidae</taxon>
        <taxon>Columba</taxon>
    </lineage>
</organism>
<sequence>MEDRLFKGTGLLLSNHLYFLALVTVYKQCGFLVPAVSLSTSHQCEASPVLLPPPPPRFPRCSRLRFSSGCASSILCNPW</sequence>
<dbReference type="Proteomes" id="UP000053872">
    <property type="component" value="Unassembled WGS sequence"/>
</dbReference>
<comment type="caution">
    <text evidence="1">The sequence shown here is derived from an EMBL/GenBank/DDBJ whole genome shotgun (WGS) entry which is preliminary data.</text>
</comment>
<accession>A0A2I0LIA6</accession>